<name>A0ABQ4MFH3_9BACL</name>
<dbReference type="Proteomes" id="UP000679992">
    <property type="component" value="Unassembled WGS sequence"/>
</dbReference>
<gene>
    <name evidence="1" type="ORF">J42TS3_37840</name>
</gene>
<evidence type="ECO:0000313" key="2">
    <source>
        <dbReference type="Proteomes" id="UP000679992"/>
    </source>
</evidence>
<dbReference type="EMBL" id="BOSL01000013">
    <property type="protein sequence ID" value="GIP54749.1"/>
    <property type="molecule type" value="Genomic_DNA"/>
</dbReference>
<accession>A0ABQ4MFH3</accession>
<comment type="caution">
    <text evidence="1">The sequence shown here is derived from an EMBL/GenBank/DDBJ whole genome shotgun (WGS) entry which is preliminary data.</text>
</comment>
<proteinExistence type="predicted"/>
<evidence type="ECO:0000313" key="1">
    <source>
        <dbReference type="EMBL" id="GIP54749.1"/>
    </source>
</evidence>
<keyword evidence="2" id="KW-1185">Reference proteome</keyword>
<dbReference type="RefSeq" id="WP_213655949.1">
    <property type="nucleotide sequence ID" value="NZ_BOSL01000013.1"/>
</dbReference>
<sequence>MNNAIWRLNSAYLAGYTEDAEVMRKIRRSYPDFTESATYQKNGVIYARQYRIPSARKRSARHLFGVPLS</sequence>
<organism evidence="1 2">
    <name type="scientific">Paenibacillus vini</name>
    <dbReference type="NCBI Taxonomy" id="1476024"/>
    <lineage>
        <taxon>Bacteria</taxon>
        <taxon>Bacillati</taxon>
        <taxon>Bacillota</taxon>
        <taxon>Bacilli</taxon>
        <taxon>Bacillales</taxon>
        <taxon>Paenibacillaceae</taxon>
        <taxon>Paenibacillus</taxon>
    </lineage>
</organism>
<protein>
    <submittedName>
        <fullName evidence="1">Uncharacterized protein</fullName>
    </submittedName>
</protein>
<reference evidence="1 2" key="1">
    <citation type="submission" date="2021-03" db="EMBL/GenBank/DDBJ databases">
        <title>Antimicrobial resistance genes in bacteria isolated from Japanese honey, and their potential for conferring macrolide and lincosamide resistance in the American foulbrood pathogen Paenibacillus larvae.</title>
        <authorList>
            <person name="Okamoto M."/>
            <person name="Kumagai M."/>
            <person name="Kanamori H."/>
            <person name="Takamatsu D."/>
        </authorList>
    </citation>
    <scope>NUCLEOTIDE SEQUENCE [LARGE SCALE GENOMIC DNA]</scope>
    <source>
        <strain evidence="1 2">J42TS3</strain>
    </source>
</reference>